<dbReference type="InterPro" id="IPR055170">
    <property type="entry name" value="GFO_IDH_MocA-like_dom"/>
</dbReference>
<dbReference type="SUPFAM" id="SSF55347">
    <property type="entry name" value="Glyceraldehyde-3-phosphate dehydrogenase-like, C-terminal domain"/>
    <property type="match status" value="1"/>
</dbReference>
<dbReference type="GO" id="GO:0016491">
    <property type="term" value="F:oxidoreductase activity"/>
    <property type="evidence" value="ECO:0007669"/>
    <property type="project" value="UniProtKB-KW"/>
</dbReference>
<accession>A0A1I6WEW1</accession>
<evidence type="ECO:0000259" key="3">
    <source>
        <dbReference type="Pfam" id="PF01408"/>
    </source>
</evidence>
<dbReference type="SUPFAM" id="SSF51735">
    <property type="entry name" value="NAD(P)-binding Rossmann-fold domains"/>
    <property type="match status" value="1"/>
</dbReference>
<feature type="domain" description="GFO/IDH/MocA-like oxidoreductase" evidence="4">
    <location>
        <begin position="133"/>
        <end position="250"/>
    </location>
</feature>
<proteinExistence type="inferred from homology"/>
<dbReference type="PANTHER" id="PTHR22604:SF105">
    <property type="entry name" value="TRANS-1,2-DIHYDROBENZENE-1,2-DIOL DEHYDROGENASE"/>
    <property type="match status" value="1"/>
</dbReference>
<dbReference type="Gene3D" id="3.30.360.10">
    <property type="entry name" value="Dihydrodipicolinate Reductase, domain 2"/>
    <property type="match status" value="1"/>
</dbReference>
<reference evidence="6" key="1">
    <citation type="submission" date="2016-10" db="EMBL/GenBank/DDBJ databases">
        <authorList>
            <person name="Varghese N."/>
            <person name="Submissions S."/>
        </authorList>
    </citation>
    <scope>NUCLEOTIDE SEQUENCE [LARGE SCALE GENOMIC DNA]</scope>
    <source>
        <strain evidence="6">DSM 26894</strain>
    </source>
</reference>
<comment type="similarity">
    <text evidence="1">Belongs to the Gfo/Idh/MocA family.</text>
</comment>
<dbReference type="InterPro" id="IPR036291">
    <property type="entry name" value="NAD(P)-bd_dom_sf"/>
</dbReference>
<protein>
    <submittedName>
        <fullName evidence="5">Predicted dehydrogenase</fullName>
    </submittedName>
</protein>
<dbReference type="GO" id="GO:0000166">
    <property type="term" value="F:nucleotide binding"/>
    <property type="evidence" value="ECO:0007669"/>
    <property type="project" value="InterPro"/>
</dbReference>
<dbReference type="EMBL" id="FOZW01000019">
    <property type="protein sequence ID" value="SFT24271.1"/>
    <property type="molecule type" value="Genomic_DNA"/>
</dbReference>
<keyword evidence="2" id="KW-0560">Oxidoreductase</keyword>
<dbReference type="InterPro" id="IPR050984">
    <property type="entry name" value="Gfo/Idh/MocA_domain"/>
</dbReference>
<dbReference type="RefSeq" id="WP_176806923.1">
    <property type="nucleotide sequence ID" value="NZ_FNCL01000020.1"/>
</dbReference>
<evidence type="ECO:0000313" key="5">
    <source>
        <dbReference type="EMBL" id="SFT24271.1"/>
    </source>
</evidence>
<keyword evidence="6" id="KW-1185">Reference proteome</keyword>
<evidence type="ECO:0000256" key="1">
    <source>
        <dbReference type="ARBA" id="ARBA00010928"/>
    </source>
</evidence>
<dbReference type="PANTHER" id="PTHR22604">
    <property type="entry name" value="OXIDOREDUCTASES"/>
    <property type="match status" value="1"/>
</dbReference>
<dbReference type="Gene3D" id="3.40.50.720">
    <property type="entry name" value="NAD(P)-binding Rossmann-like Domain"/>
    <property type="match status" value="1"/>
</dbReference>
<evidence type="ECO:0000256" key="2">
    <source>
        <dbReference type="ARBA" id="ARBA00023002"/>
    </source>
</evidence>
<organism evidence="5 6">
    <name type="scientific">Alloyangia pacifica</name>
    <dbReference type="NCBI Taxonomy" id="311180"/>
    <lineage>
        <taxon>Bacteria</taxon>
        <taxon>Pseudomonadati</taxon>
        <taxon>Pseudomonadota</taxon>
        <taxon>Alphaproteobacteria</taxon>
        <taxon>Rhodobacterales</taxon>
        <taxon>Roseobacteraceae</taxon>
        <taxon>Alloyangia</taxon>
    </lineage>
</organism>
<evidence type="ECO:0000313" key="6">
    <source>
        <dbReference type="Proteomes" id="UP000199392"/>
    </source>
</evidence>
<dbReference type="InterPro" id="IPR000683">
    <property type="entry name" value="Gfo/Idh/MocA-like_OxRdtase_N"/>
</dbReference>
<dbReference type="Pfam" id="PF22725">
    <property type="entry name" value="GFO_IDH_MocA_C3"/>
    <property type="match status" value="1"/>
</dbReference>
<dbReference type="Proteomes" id="UP000199392">
    <property type="component" value="Unassembled WGS sequence"/>
</dbReference>
<gene>
    <name evidence="5" type="ORF">SAMN04488050_11914</name>
</gene>
<feature type="domain" description="Gfo/Idh/MocA-like oxidoreductase N-terminal" evidence="3">
    <location>
        <begin position="5"/>
        <end position="122"/>
    </location>
</feature>
<name>A0A1I6WEW1_9RHOB</name>
<dbReference type="STRING" id="311180.SAMN04488050_11914"/>
<dbReference type="Pfam" id="PF01408">
    <property type="entry name" value="GFO_IDH_MocA"/>
    <property type="match status" value="1"/>
</dbReference>
<evidence type="ECO:0000259" key="4">
    <source>
        <dbReference type="Pfam" id="PF22725"/>
    </source>
</evidence>
<sequence>MSGRLRWGILGAGWIATKFARDLSYGVTGRVSRVASRDFVAAQALARACAAQASESFEAMLRADDVDAVYIATPAAFHHLHVIQALSRGKPVLCEKPFALNAEEAREIVEAARRARCFCMEGMWTRFLPTMNELRGKLKRNELGDISQMSVDLGFVHNEESSNATLTDPALGGGALLDLGIYGVSLAHDLLGMPREIQAEAVISPTGSVRDVSITFLHEKMKRPALCSIRASHSTELRNALDISGSRGRISVDAPFIRAIQARMSPLGPRGRTAERPSALGDALRGSRLWPVARGLARRATGREGVAFGRPFVGYGLRFEAEEVARCLAAGQLESPVMPLSESVEVLESVDRISALISDRGMQDGLELGRVPTVAE</sequence>
<dbReference type="AlphaFoldDB" id="A0A1I6WEW1"/>